<proteinExistence type="inferred from homology"/>
<feature type="coiled-coil region" evidence="8">
    <location>
        <begin position="232"/>
        <end position="259"/>
    </location>
</feature>
<keyword evidence="5" id="KW-0812">Transmembrane</keyword>
<evidence type="ECO:0000256" key="3">
    <source>
        <dbReference type="ARBA" id="ARBA00022448"/>
    </source>
</evidence>
<keyword evidence="8" id="KW-0175">Coiled coil</keyword>
<comment type="subcellular location">
    <subcellularLocation>
        <location evidence="1">Cell outer membrane</location>
    </subcellularLocation>
</comment>
<comment type="caution">
    <text evidence="9">The sequence shown here is derived from an EMBL/GenBank/DDBJ whole genome shotgun (WGS) entry which is preliminary data.</text>
</comment>
<evidence type="ECO:0000256" key="2">
    <source>
        <dbReference type="ARBA" id="ARBA00007613"/>
    </source>
</evidence>
<dbReference type="PANTHER" id="PTHR30026">
    <property type="entry name" value="OUTER MEMBRANE PROTEIN TOLC"/>
    <property type="match status" value="1"/>
</dbReference>
<dbReference type="InterPro" id="IPR003423">
    <property type="entry name" value="OMP_efflux"/>
</dbReference>
<comment type="similarity">
    <text evidence="2">Belongs to the outer membrane factor (OMF) (TC 1.B.17) family.</text>
</comment>
<keyword evidence="4" id="KW-1134">Transmembrane beta strand</keyword>
<evidence type="ECO:0000256" key="7">
    <source>
        <dbReference type="ARBA" id="ARBA00023237"/>
    </source>
</evidence>
<evidence type="ECO:0000256" key="6">
    <source>
        <dbReference type="ARBA" id="ARBA00023136"/>
    </source>
</evidence>
<evidence type="ECO:0000256" key="4">
    <source>
        <dbReference type="ARBA" id="ARBA00022452"/>
    </source>
</evidence>
<evidence type="ECO:0000256" key="8">
    <source>
        <dbReference type="SAM" id="Coils"/>
    </source>
</evidence>
<accession>A0ABP8R4F9</accession>
<keyword evidence="3" id="KW-0813">Transport</keyword>
<evidence type="ECO:0000313" key="10">
    <source>
        <dbReference type="Proteomes" id="UP001500394"/>
    </source>
</evidence>
<dbReference type="InterPro" id="IPR051906">
    <property type="entry name" value="TolC-like"/>
</dbReference>
<keyword evidence="10" id="KW-1185">Reference proteome</keyword>
<evidence type="ECO:0000256" key="1">
    <source>
        <dbReference type="ARBA" id="ARBA00004442"/>
    </source>
</evidence>
<dbReference type="EMBL" id="BAABGR010000027">
    <property type="protein sequence ID" value="GAA4517801.1"/>
    <property type="molecule type" value="Genomic_DNA"/>
</dbReference>
<dbReference type="PANTHER" id="PTHR30026:SF20">
    <property type="entry name" value="OUTER MEMBRANE PROTEIN TOLC"/>
    <property type="match status" value="1"/>
</dbReference>
<organism evidence="9 10">
    <name type="scientific">Sphingobacterium thermophilum</name>
    <dbReference type="NCBI Taxonomy" id="768534"/>
    <lineage>
        <taxon>Bacteria</taxon>
        <taxon>Pseudomonadati</taxon>
        <taxon>Bacteroidota</taxon>
        <taxon>Sphingobacteriia</taxon>
        <taxon>Sphingobacteriales</taxon>
        <taxon>Sphingobacteriaceae</taxon>
        <taxon>Sphingobacterium</taxon>
    </lineage>
</organism>
<name>A0ABP8R4F9_9SPHI</name>
<dbReference type="Pfam" id="PF02321">
    <property type="entry name" value="OEP"/>
    <property type="match status" value="2"/>
</dbReference>
<gene>
    <name evidence="9" type="ORF">GCM10023173_18770</name>
</gene>
<keyword evidence="6" id="KW-0472">Membrane</keyword>
<evidence type="ECO:0000256" key="5">
    <source>
        <dbReference type="ARBA" id="ARBA00022692"/>
    </source>
</evidence>
<protein>
    <submittedName>
        <fullName evidence="9">TolC family protein</fullName>
    </submittedName>
</protein>
<reference evidence="10" key="1">
    <citation type="journal article" date="2019" name="Int. J. Syst. Evol. Microbiol.">
        <title>The Global Catalogue of Microorganisms (GCM) 10K type strain sequencing project: providing services to taxonomists for standard genome sequencing and annotation.</title>
        <authorList>
            <consortium name="The Broad Institute Genomics Platform"/>
            <consortium name="The Broad Institute Genome Sequencing Center for Infectious Disease"/>
            <person name="Wu L."/>
            <person name="Ma J."/>
        </authorList>
    </citation>
    <scope>NUCLEOTIDE SEQUENCE [LARGE SCALE GENOMIC DNA]</scope>
    <source>
        <strain evidence="10">JCM 17858</strain>
    </source>
</reference>
<dbReference type="SUPFAM" id="SSF56954">
    <property type="entry name" value="Outer membrane efflux proteins (OEP)"/>
    <property type="match status" value="1"/>
</dbReference>
<dbReference type="Proteomes" id="UP001500394">
    <property type="component" value="Unassembled WGS sequence"/>
</dbReference>
<feature type="coiled-coil region" evidence="8">
    <location>
        <begin position="305"/>
        <end position="364"/>
    </location>
</feature>
<dbReference type="Gene3D" id="1.20.1600.10">
    <property type="entry name" value="Outer membrane efflux proteins (OEP)"/>
    <property type="match status" value="1"/>
</dbReference>
<keyword evidence="7" id="KW-0998">Cell outer membrane</keyword>
<evidence type="ECO:0000313" key="9">
    <source>
        <dbReference type="EMBL" id="GAA4517801.1"/>
    </source>
</evidence>
<sequence length="413" mass="46018">MSGHAQERKNLSLDEVMQLAFSNSNEAKLLEAKVKAKELDYQVTKDIALPESKISGTYMTMNKPDVNLKINSGGDASSQISTNQLILGQLSVNMPIYTGGKIKHSIHAAEHAWKATELQSLAAKQNLAVQALHLYIALYKAQKTKSLIAENIKKAEQQVVDFKAMEENGLIARNDLLKAELQLSNYKVAYQEAAKNVRILNYQLNTLISIDENTTLDEIQLTEVSSQPHLGQVEDRLEIQALQAQKEIAEDQLKIAHSAYYPTIAATGGYAAIHLQNIMTVTNAANIGIGLSYDLGALYKNKKKINSAKHQIEETQLNIIQTQDKIKNQIQEAYQEVILAQQQLKLYEEALHQAQENYRIVKDKYDNGVADTDDLLEADVQLLQSEINLAIGKANTVEKHYDLLLANGQLNLK</sequence>